<dbReference type="PANTHER" id="PTHR30154:SF53">
    <property type="entry name" value="HTH-TYPE TRANSCRIPTIONAL REGULATOR LRPC"/>
    <property type="match status" value="1"/>
</dbReference>
<dbReference type="InterPro" id="IPR019888">
    <property type="entry name" value="Tscrpt_reg_AsnC-like"/>
</dbReference>
<dbReference type="PRINTS" id="PR00033">
    <property type="entry name" value="HTHASNC"/>
</dbReference>
<proteinExistence type="predicted"/>
<dbReference type="InterPro" id="IPR036388">
    <property type="entry name" value="WH-like_DNA-bd_sf"/>
</dbReference>
<dbReference type="GO" id="GO:0043200">
    <property type="term" value="P:response to amino acid"/>
    <property type="evidence" value="ECO:0007669"/>
    <property type="project" value="TreeGrafter"/>
</dbReference>
<organism evidence="5 6">
    <name type="scientific">Octadecabacter antarcticus 307</name>
    <dbReference type="NCBI Taxonomy" id="391626"/>
    <lineage>
        <taxon>Bacteria</taxon>
        <taxon>Pseudomonadati</taxon>
        <taxon>Pseudomonadota</taxon>
        <taxon>Alphaproteobacteria</taxon>
        <taxon>Rhodobacterales</taxon>
        <taxon>Roseobacteraceae</taxon>
        <taxon>Octadecabacter</taxon>
    </lineage>
</organism>
<keyword evidence="2" id="KW-0238">DNA-binding</keyword>
<dbReference type="KEGG" id="oat:OAN307_c19750"/>
<reference evidence="5 6" key="1">
    <citation type="journal article" date="2013" name="PLoS ONE">
        <title>Poles Apart: Arctic and Antarctic Octadecabacter strains Share High Genome Plasticity and a New Type of Xanthorhodopsin.</title>
        <authorList>
            <person name="Vollmers J."/>
            <person name="Voget S."/>
            <person name="Dietrich S."/>
            <person name="Gollnow K."/>
            <person name="Smits M."/>
            <person name="Meyer K."/>
            <person name="Brinkhoff T."/>
            <person name="Simon M."/>
            <person name="Daniel R."/>
        </authorList>
    </citation>
    <scope>NUCLEOTIDE SEQUENCE [LARGE SCALE GENOMIC DNA]</scope>
    <source>
        <strain evidence="5 6">307</strain>
    </source>
</reference>
<accession>M9R5X3</accession>
<feature type="domain" description="HTH asnC-type" evidence="4">
    <location>
        <begin position="1"/>
        <end position="62"/>
    </location>
</feature>
<dbReference type="InterPro" id="IPR036390">
    <property type="entry name" value="WH_DNA-bd_sf"/>
</dbReference>
<evidence type="ECO:0000313" key="6">
    <source>
        <dbReference type="Proteomes" id="UP000005307"/>
    </source>
</evidence>
<dbReference type="eggNOG" id="COG1522">
    <property type="taxonomic scope" value="Bacteria"/>
</dbReference>
<protein>
    <submittedName>
        <fullName evidence="5">AsnC family transcriptional regulator</fullName>
    </submittedName>
</protein>
<dbReference type="Gene3D" id="3.30.70.920">
    <property type="match status" value="1"/>
</dbReference>
<dbReference type="GO" id="GO:0043565">
    <property type="term" value="F:sequence-specific DNA binding"/>
    <property type="evidence" value="ECO:0007669"/>
    <property type="project" value="InterPro"/>
</dbReference>
<dbReference type="SUPFAM" id="SSF46785">
    <property type="entry name" value="Winged helix' DNA-binding domain"/>
    <property type="match status" value="1"/>
</dbReference>
<dbReference type="Proteomes" id="UP000005307">
    <property type="component" value="Chromosome"/>
</dbReference>
<name>M9R5X3_9RHOB</name>
<dbReference type="PROSITE" id="PS00519">
    <property type="entry name" value="HTH_ASNC_1"/>
    <property type="match status" value="1"/>
</dbReference>
<dbReference type="AlphaFoldDB" id="M9R5X3"/>
<dbReference type="PROSITE" id="PS50956">
    <property type="entry name" value="HTH_ASNC_2"/>
    <property type="match status" value="1"/>
</dbReference>
<dbReference type="InterPro" id="IPR019885">
    <property type="entry name" value="Tscrpt_reg_HTH_AsnC-type_CS"/>
</dbReference>
<dbReference type="PANTHER" id="PTHR30154">
    <property type="entry name" value="LEUCINE-RESPONSIVE REGULATORY PROTEIN"/>
    <property type="match status" value="1"/>
</dbReference>
<evidence type="ECO:0000256" key="3">
    <source>
        <dbReference type="ARBA" id="ARBA00023163"/>
    </source>
</evidence>
<dbReference type="Pfam" id="PF01037">
    <property type="entry name" value="AsnC_trans_reg"/>
    <property type="match status" value="1"/>
</dbReference>
<evidence type="ECO:0000313" key="5">
    <source>
        <dbReference type="EMBL" id="AGI67622.1"/>
    </source>
</evidence>
<dbReference type="SMART" id="SM00344">
    <property type="entry name" value="HTH_ASNC"/>
    <property type="match status" value="1"/>
</dbReference>
<keyword evidence="3" id="KW-0804">Transcription</keyword>
<dbReference type="EMBL" id="CP003740">
    <property type="protein sequence ID" value="AGI67622.1"/>
    <property type="molecule type" value="Genomic_DNA"/>
</dbReference>
<dbReference type="InterPro" id="IPR000485">
    <property type="entry name" value="AsnC-type_HTH_dom"/>
</dbReference>
<evidence type="ECO:0000256" key="1">
    <source>
        <dbReference type="ARBA" id="ARBA00023015"/>
    </source>
</evidence>
<sequence>MDKTDQRILAVLERDARMSFAALGREIGLSRTAIQDRVTKLETDGVITGYFTDYSLGQPGLISALLFIKIAIRPCNQALDWLASLKGVQEVQSLSGDIDAIARCLVPTPRDLTDLNDKVGVSNMITSSISSIVLETRK</sequence>
<dbReference type="STRING" id="391626.OAN307_c19750"/>
<dbReference type="GO" id="GO:0005829">
    <property type="term" value="C:cytosol"/>
    <property type="evidence" value="ECO:0007669"/>
    <property type="project" value="TreeGrafter"/>
</dbReference>
<gene>
    <name evidence="5" type="ORF">OAN307_c19750</name>
</gene>
<keyword evidence="6" id="KW-1185">Reference proteome</keyword>
<dbReference type="Pfam" id="PF13404">
    <property type="entry name" value="HTH_AsnC-type"/>
    <property type="match status" value="1"/>
</dbReference>
<dbReference type="HOGENOM" id="CLU_091233_5_3_5"/>
<dbReference type="Gene3D" id="1.10.10.10">
    <property type="entry name" value="Winged helix-like DNA-binding domain superfamily/Winged helix DNA-binding domain"/>
    <property type="match status" value="1"/>
</dbReference>
<dbReference type="RefSeq" id="WP_015499647.1">
    <property type="nucleotide sequence ID" value="NC_020911.1"/>
</dbReference>
<dbReference type="InterPro" id="IPR019887">
    <property type="entry name" value="Tscrpt_reg_AsnC/Lrp_C"/>
</dbReference>
<evidence type="ECO:0000259" key="4">
    <source>
        <dbReference type="PROSITE" id="PS50956"/>
    </source>
</evidence>
<dbReference type="SUPFAM" id="SSF54909">
    <property type="entry name" value="Dimeric alpha+beta barrel"/>
    <property type="match status" value="1"/>
</dbReference>
<dbReference type="InterPro" id="IPR011008">
    <property type="entry name" value="Dimeric_a/b-barrel"/>
</dbReference>
<evidence type="ECO:0000256" key="2">
    <source>
        <dbReference type="ARBA" id="ARBA00023125"/>
    </source>
</evidence>
<keyword evidence="1" id="KW-0805">Transcription regulation</keyword>